<proteinExistence type="inferred from homology"/>
<dbReference type="KEGG" id="gba:J421_3639"/>
<evidence type="ECO:0000256" key="3">
    <source>
        <dbReference type="ARBA" id="ARBA00022475"/>
    </source>
</evidence>
<accession>W0RK87</accession>
<keyword evidence="4 7" id="KW-0812">Transmembrane</keyword>
<keyword evidence="10" id="KW-1185">Reference proteome</keyword>
<keyword evidence="6 7" id="KW-0472">Membrane</keyword>
<dbReference type="AlphaFoldDB" id="W0RK87"/>
<dbReference type="InParanoid" id="W0RK87"/>
<dbReference type="Proteomes" id="UP000019151">
    <property type="component" value="Chromosome"/>
</dbReference>
<evidence type="ECO:0000256" key="4">
    <source>
        <dbReference type="ARBA" id="ARBA00022692"/>
    </source>
</evidence>
<protein>
    <submittedName>
        <fullName evidence="9">ABC-type transporter, integral membrane subunit</fullName>
    </submittedName>
</protein>
<evidence type="ECO:0000256" key="7">
    <source>
        <dbReference type="RuleBase" id="RU363032"/>
    </source>
</evidence>
<evidence type="ECO:0000256" key="2">
    <source>
        <dbReference type="ARBA" id="ARBA00022448"/>
    </source>
</evidence>
<dbReference type="PROSITE" id="PS50928">
    <property type="entry name" value="ABC_TM1"/>
    <property type="match status" value="1"/>
</dbReference>
<dbReference type="PATRIC" id="fig|861299.3.peg.3695"/>
<evidence type="ECO:0000313" key="9">
    <source>
        <dbReference type="EMBL" id="AHG91176.1"/>
    </source>
</evidence>
<evidence type="ECO:0000313" key="10">
    <source>
        <dbReference type="Proteomes" id="UP000019151"/>
    </source>
</evidence>
<name>W0RK87_9BACT</name>
<keyword evidence="2 7" id="KW-0813">Transport</keyword>
<dbReference type="PANTHER" id="PTHR43386:SF1">
    <property type="entry name" value="D,D-DIPEPTIDE TRANSPORT SYSTEM PERMEASE PROTEIN DDPC-RELATED"/>
    <property type="match status" value="1"/>
</dbReference>
<sequence length="278" mass="28445">MKGRRTALVVPAVMLGALALIVLLGPLLSRGDPLGIGDVLATRLMPPGTTDRLGAFHPFGTDRFGRDVLLRALVAGRLSLGVGVVGSVLAGALGTALGAWAGWRGGTIDLLVTAAADTLLSVPRLVLLLVIAALWGPGTLTTVVVLVATGWMGVARLVRAEVLGARRRDWVDAARAVGAPPGRILWRHVVPNAVGPAIVATTLGVGNAILLESGLSFLGLGIQPPAPSWGNMIAGGRDLIVTAPWIAVTPGLALVLTVLACTLLGDALRDRLAGETEI</sequence>
<evidence type="ECO:0000256" key="6">
    <source>
        <dbReference type="ARBA" id="ARBA00023136"/>
    </source>
</evidence>
<feature type="transmembrane region" description="Helical" evidence="7">
    <location>
        <begin position="140"/>
        <end position="158"/>
    </location>
</feature>
<feature type="transmembrane region" description="Helical" evidence="7">
    <location>
        <begin position="78"/>
        <end position="103"/>
    </location>
</feature>
<dbReference type="Gene3D" id="1.10.3720.10">
    <property type="entry name" value="MetI-like"/>
    <property type="match status" value="1"/>
</dbReference>
<reference evidence="9 10" key="1">
    <citation type="journal article" date="2014" name="Genome Announc.">
        <title>Genome Sequence and Methylome of Soil Bacterium Gemmatirosa kalamazoonensis KBS708T, a Member of the Rarely Cultivated Gemmatimonadetes Phylum.</title>
        <authorList>
            <person name="Debruyn J.M."/>
            <person name="Radosevich M."/>
            <person name="Wommack K.E."/>
            <person name="Polson S.W."/>
            <person name="Hauser L.J."/>
            <person name="Fawaz M.N."/>
            <person name="Korlach J."/>
            <person name="Tsai Y.C."/>
        </authorList>
    </citation>
    <scope>NUCLEOTIDE SEQUENCE [LARGE SCALE GENOMIC DNA]</scope>
    <source>
        <strain evidence="9 10">KBS708</strain>
    </source>
</reference>
<dbReference type="Pfam" id="PF00528">
    <property type="entry name" value="BPD_transp_1"/>
    <property type="match status" value="1"/>
</dbReference>
<feature type="transmembrane region" description="Helical" evidence="7">
    <location>
        <begin position="193"/>
        <end position="222"/>
    </location>
</feature>
<dbReference type="RefSeq" id="WP_025412633.1">
    <property type="nucleotide sequence ID" value="NZ_CP007128.1"/>
</dbReference>
<evidence type="ECO:0000256" key="1">
    <source>
        <dbReference type="ARBA" id="ARBA00004651"/>
    </source>
</evidence>
<gene>
    <name evidence="9" type="ORF">J421_3639</name>
</gene>
<comment type="similarity">
    <text evidence="7">Belongs to the binding-protein-dependent transport system permease family.</text>
</comment>
<dbReference type="EMBL" id="CP007128">
    <property type="protein sequence ID" value="AHG91176.1"/>
    <property type="molecule type" value="Genomic_DNA"/>
</dbReference>
<dbReference type="InterPro" id="IPR000515">
    <property type="entry name" value="MetI-like"/>
</dbReference>
<dbReference type="CDD" id="cd06261">
    <property type="entry name" value="TM_PBP2"/>
    <property type="match status" value="1"/>
</dbReference>
<keyword evidence="5 7" id="KW-1133">Transmembrane helix</keyword>
<dbReference type="OrthoDB" id="9812701at2"/>
<comment type="subcellular location">
    <subcellularLocation>
        <location evidence="1 7">Cell membrane</location>
        <topology evidence="1 7">Multi-pass membrane protein</topology>
    </subcellularLocation>
</comment>
<dbReference type="PANTHER" id="PTHR43386">
    <property type="entry name" value="OLIGOPEPTIDE TRANSPORT SYSTEM PERMEASE PROTEIN APPC"/>
    <property type="match status" value="1"/>
</dbReference>
<evidence type="ECO:0000256" key="5">
    <source>
        <dbReference type="ARBA" id="ARBA00022989"/>
    </source>
</evidence>
<dbReference type="STRING" id="861299.J421_3639"/>
<dbReference type="HOGENOM" id="CLU_028518_1_1_0"/>
<feature type="domain" description="ABC transmembrane type-1" evidence="8">
    <location>
        <begin position="76"/>
        <end position="265"/>
    </location>
</feature>
<dbReference type="GO" id="GO:0005886">
    <property type="term" value="C:plasma membrane"/>
    <property type="evidence" value="ECO:0007669"/>
    <property type="project" value="UniProtKB-SubCell"/>
</dbReference>
<evidence type="ECO:0000259" key="8">
    <source>
        <dbReference type="PROSITE" id="PS50928"/>
    </source>
</evidence>
<dbReference type="InterPro" id="IPR035906">
    <property type="entry name" value="MetI-like_sf"/>
</dbReference>
<dbReference type="eggNOG" id="COG1173">
    <property type="taxonomic scope" value="Bacteria"/>
</dbReference>
<organism evidence="9 10">
    <name type="scientific">Gemmatirosa kalamazoonensis</name>
    <dbReference type="NCBI Taxonomy" id="861299"/>
    <lineage>
        <taxon>Bacteria</taxon>
        <taxon>Pseudomonadati</taxon>
        <taxon>Gemmatimonadota</taxon>
        <taxon>Gemmatimonadia</taxon>
        <taxon>Gemmatimonadales</taxon>
        <taxon>Gemmatimonadaceae</taxon>
        <taxon>Gemmatirosa</taxon>
    </lineage>
</organism>
<feature type="transmembrane region" description="Helical" evidence="7">
    <location>
        <begin position="242"/>
        <end position="264"/>
    </location>
</feature>
<dbReference type="SUPFAM" id="SSF161098">
    <property type="entry name" value="MetI-like"/>
    <property type="match status" value="1"/>
</dbReference>
<dbReference type="GO" id="GO:0055085">
    <property type="term" value="P:transmembrane transport"/>
    <property type="evidence" value="ECO:0007669"/>
    <property type="project" value="InterPro"/>
</dbReference>
<dbReference type="InterPro" id="IPR050366">
    <property type="entry name" value="BP-dependent_transpt_permease"/>
</dbReference>
<feature type="transmembrane region" description="Helical" evidence="7">
    <location>
        <begin position="110"/>
        <end position="134"/>
    </location>
</feature>
<keyword evidence="3" id="KW-1003">Cell membrane</keyword>